<comment type="caution">
    <text evidence="1">The sequence shown here is derived from an EMBL/GenBank/DDBJ whole genome shotgun (WGS) entry which is preliminary data.</text>
</comment>
<proteinExistence type="predicted"/>
<gene>
    <name evidence="1" type="ORF">BV25DRAFT_1917342</name>
</gene>
<keyword evidence="2" id="KW-1185">Reference proteome</keyword>
<protein>
    <submittedName>
        <fullName evidence="1">Uncharacterized protein</fullName>
    </submittedName>
</protein>
<dbReference type="EMBL" id="MU277216">
    <property type="protein sequence ID" value="KAI0060782.1"/>
    <property type="molecule type" value="Genomic_DNA"/>
</dbReference>
<evidence type="ECO:0000313" key="2">
    <source>
        <dbReference type="Proteomes" id="UP000814140"/>
    </source>
</evidence>
<accession>A0ACB8SX70</accession>
<reference evidence="1" key="1">
    <citation type="submission" date="2021-03" db="EMBL/GenBank/DDBJ databases">
        <authorList>
            <consortium name="DOE Joint Genome Institute"/>
            <person name="Ahrendt S."/>
            <person name="Looney B.P."/>
            <person name="Miyauchi S."/>
            <person name="Morin E."/>
            <person name="Drula E."/>
            <person name="Courty P.E."/>
            <person name="Chicoki N."/>
            <person name="Fauchery L."/>
            <person name="Kohler A."/>
            <person name="Kuo A."/>
            <person name="Labutti K."/>
            <person name="Pangilinan J."/>
            <person name="Lipzen A."/>
            <person name="Riley R."/>
            <person name="Andreopoulos W."/>
            <person name="He G."/>
            <person name="Johnson J."/>
            <person name="Barry K.W."/>
            <person name="Grigoriev I.V."/>
            <person name="Nagy L."/>
            <person name="Hibbett D."/>
            <person name="Henrissat B."/>
            <person name="Matheny P.B."/>
            <person name="Labbe J."/>
            <person name="Martin F."/>
        </authorList>
    </citation>
    <scope>NUCLEOTIDE SEQUENCE</scope>
    <source>
        <strain evidence="1">HHB10654</strain>
    </source>
</reference>
<reference evidence="1" key="2">
    <citation type="journal article" date="2022" name="New Phytol.">
        <title>Evolutionary transition to the ectomycorrhizal habit in the genomes of a hyperdiverse lineage of mushroom-forming fungi.</title>
        <authorList>
            <person name="Looney B."/>
            <person name="Miyauchi S."/>
            <person name="Morin E."/>
            <person name="Drula E."/>
            <person name="Courty P.E."/>
            <person name="Kohler A."/>
            <person name="Kuo A."/>
            <person name="LaButti K."/>
            <person name="Pangilinan J."/>
            <person name="Lipzen A."/>
            <person name="Riley R."/>
            <person name="Andreopoulos W."/>
            <person name="He G."/>
            <person name="Johnson J."/>
            <person name="Nolan M."/>
            <person name="Tritt A."/>
            <person name="Barry K.W."/>
            <person name="Grigoriev I.V."/>
            <person name="Nagy L.G."/>
            <person name="Hibbett D."/>
            <person name="Henrissat B."/>
            <person name="Matheny P.B."/>
            <person name="Labbe J."/>
            <person name="Martin F.M."/>
        </authorList>
    </citation>
    <scope>NUCLEOTIDE SEQUENCE</scope>
    <source>
        <strain evidence="1">HHB10654</strain>
    </source>
</reference>
<organism evidence="1 2">
    <name type="scientific">Artomyces pyxidatus</name>
    <dbReference type="NCBI Taxonomy" id="48021"/>
    <lineage>
        <taxon>Eukaryota</taxon>
        <taxon>Fungi</taxon>
        <taxon>Dikarya</taxon>
        <taxon>Basidiomycota</taxon>
        <taxon>Agaricomycotina</taxon>
        <taxon>Agaricomycetes</taxon>
        <taxon>Russulales</taxon>
        <taxon>Auriscalpiaceae</taxon>
        <taxon>Artomyces</taxon>
    </lineage>
</organism>
<sequence>MIPTTCRPPTPVPHGDPPTIFKSPKDVKETERLPIDKMEAFDCRTLSMLDDGQWWISSPNMDYIPELPTHKLDEEFGYYGDGMLGPFEHLKWPQAYDGGEPHALAAPMNPSLTSLLQVADQVKLQPEYMLPEYTDFGAPWFDLEESDWLPDPALEDCGWLDPSVTKRLSDAAHDTIATAERIKIKLDLGRDTPHTLLVFQRVTCMNYALYTLKSHPMSLVEALQWFREAQRTLLDIRAWCNYMKIVRTRIESAANWGRRAPLPIRGVFTGKPATLQVLHRAGVPVWYLRPLHSLTNKTHIHTICELKPWTTTLSGERTQVLGKTTVLAPKWIDGATMDNSHWGVTHRLVRFSLTNKPIVRLPISTLPDIETEAPRPAAHTSSDASRAEGPVPKKVKKGKDKPAVPRAVPTPAPWLPDVHPAWKPVVARIAGIDDAPPSTPIMYGLPPPHSFGGETAQKIHNWLRIRQWCYAEIRRTDEDPPILLTAVHWRIALEGRYHAIDYPKTGNILPRSSPALIARLPPPPSAPSTSRPSEGSSVSTVLGKHARTAPDKTDAPVDRGSGWRSDLKRARRVAERVDICVRFGVTGRFAPYRPEQMVKWRGQTFARDRIDGDQGLWREVTWDLMVALFRFEMVWLDLEVMREVYLGNYERQRERDITRIWSRYGGVVLPDPDSDPAPLDWLLSADWQVRRQGAARFRDFIMNLTNKTHIHTICELKPWTTTLSGERTQVLGKTTVLAPKWIDGATMDNSHWGVTHRLVRFSLTNKPIVRLPISTLPDIETEAPRPAAHTSSDASRAEGPVPKKVKKGKDKPAVPRAVPTPAPWLPDVHPAWKPVVARIAGIDDAPPSTPIMYGLPPPHSFGGETAQKIHNWLRIRQWCYAEIRRTDEDPPILLTAVHWRIALEGRYHAIDYPKTGNILPRSPPALIARLPPPPSAPSTSRPSEGSSVSTVLGKHARTAPDKTDAPVDRGSGWRSDLKRARRVAERVDICVRFGVTGRFAPYRPEQMVKWRGQTFARDRIDGDQGLWREVTWDLIVALFRFEMVWLDLEVMREVYLGNYERQRERDITRIWSRYGGVVLPDPDSDPAPLDWLLSADWQVRRQGAARFRDFIMKWPGFPALPPSPGDDATETEFKQFESGLYEAYCVIPGRAQGLRHPMAISSNPADDNSSIDHDDEDGRADEPAVAQRTAPAFDPKRRFSRPEKNWLQAECVQNSKIRKLIASPVRGSLSKAGVELTDRYMAVYGGRIPAETPAEFARRQALTKRKADANKLKLRAGETEDEWAGRTYDIGNRIYGWLKNQSLRNKRNKASVAIAPLPTAPTTEGGKKKKTSAFLQFKSDETNPFRPRRLGEGDSLGEWSARCHAVWDKFTAEQKDVYVRLAADINAAQDKNSDIESEDEPDDERAAALAEYQRGRKADQLPQIMQDTILSWHEQTGWVGLFVAGGVDSKGVRQTHIQHTGTDPSGLNFAQRLCRDLKVPDDKLPRVFVDFLQEIYPDDRSGEATTASDSPADYWPNEVAVLTEGQLVALSKECVAQQATSAGDVAMPGAGDQRETTTQPGGGLAPVSVTHSSPMEDTTRPAAVGASPPICPPSEAQVAPEPAPAPPVRTLATPATKQRGTNNDVDDDDERVLDANANDNGEAGVNDTKEGGGGGHGDDDDDEEVGEEDAPPARGRGRRPGRARARGHMRGAGRGRSGARGRGKAAVPVARKARVPLQDKPTTTSDAAPTEPVKPTGGQKENAPVDTSNNTRAQTIGGRARKPSEKVQGLDPLRTMTTPALKENKTNTTGKTPLTQGPEQPTPKLPKKRSSSKVTPTEGPEQATSAKRRKTKP</sequence>
<evidence type="ECO:0000313" key="1">
    <source>
        <dbReference type="EMBL" id="KAI0060782.1"/>
    </source>
</evidence>
<dbReference type="Proteomes" id="UP000814140">
    <property type="component" value="Unassembled WGS sequence"/>
</dbReference>
<name>A0ACB8SX70_9AGAM</name>